<protein>
    <submittedName>
        <fullName evidence="1">CLUMA_CG000559, isoform A</fullName>
    </submittedName>
</protein>
<proteinExistence type="predicted"/>
<evidence type="ECO:0000313" key="2">
    <source>
        <dbReference type="Proteomes" id="UP000183832"/>
    </source>
</evidence>
<organism evidence="1 2">
    <name type="scientific">Clunio marinus</name>
    <dbReference type="NCBI Taxonomy" id="568069"/>
    <lineage>
        <taxon>Eukaryota</taxon>
        <taxon>Metazoa</taxon>
        <taxon>Ecdysozoa</taxon>
        <taxon>Arthropoda</taxon>
        <taxon>Hexapoda</taxon>
        <taxon>Insecta</taxon>
        <taxon>Pterygota</taxon>
        <taxon>Neoptera</taxon>
        <taxon>Endopterygota</taxon>
        <taxon>Diptera</taxon>
        <taxon>Nematocera</taxon>
        <taxon>Chironomoidea</taxon>
        <taxon>Chironomidae</taxon>
        <taxon>Clunio</taxon>
    </lineage>
</organism>
<keyword evidence="2" id="KW-1185">Reference proteome</keyword>
<sequence>MKLHSPQISSSSFNTPSVAFTSRGRLNEINLVAFRIGFAGLSFMHGWKDFYSSTERKHRKKTKWKAINIFLTVYQTFSSIQII</sequence>
<dbReference type="AlphaFoldDB" id="A0A1J1HJT1"/>
<accession>A0A1J1HJT1</accession>
<gene>
    <name evidence="1" type="ORF">CLUMA_CG000559</name>
</gene>
<dbReference type="Proteomes" id="UP000183832">
    <property type="component" value="Unassembled WGS sequence"/>
</dbReference>
<dbReference type="EMBL" id="CVRI01000002">
    <property type="protein sequence ID" value="CRK86726.1"/>
    <property type="molecule type" value="Genomic_DNA"/>
</dbReference>
<name>A0A1J1HJT1_9DIPT</name>
<reference evidence="1 2" key="1">
    <citation type="submission" date="2015-04" db="EMBL/GenBank/DDBJ databases">
        <authorList>
            <person name="Syromyatnikov M.Y."/>
            <person name="Popov V.N."/>
        </authorList>
    </citation>
    <scope>NUCLEOTIDE SEQUENCE [LARGE SCALE GENOMIC DNA]</scope>
</reference>
<evidence type="ECO:0000313" key="1">
    <source>
        <dbReference type="EMBL" id="CRK86726.1"/>
    </source>
</evidence>